<dbReference type="InterPro" id="IPR036188">
    <property type="entry name" value="FAD/NAD-bd_sf"/>
</dbReference>
<reference evidence="3 4" key="1">
    <citation type="journal article" date="2014" name="Antonie Van Leeuwenhoek">
        <title>Roseivivax atlanticus sp. nov., isolated from surface seawater of the Atlantic Ocean.</title>
        <authorList>
            <person name="Li G."/>
            <person name="Lai Q."/>
            <person name="Liu X."/>
            <person name="Sun F."/>
            <person name="Shao Z."/>
        </authorList>
    </citation>
    <scope>NUCLEOTIDE SEQUENCE [LARGE SCALE GENOMIC DNA]</scope>
    <source>
        <strain evidence="3 4">22II-s10s</strain>
    </source>
</reference>
<proteinExistence type="predicted"/>
<comment type="caution">
    <text evidence="3">The sequence shown here is derived from an EMBL/GenBank/DDBJ whole genome shotgun (WGS) entry which is preliminary data.</text>
</comment>
<dbReference type="GO" id="GO:0016491">
    <property type="term" value="F:oxidoreductase activity"/>
    <property type="evidence" value="ECO:0007669"/>
    <property type="project" value="UniProtKB-KW"/>
</dbReference>
<dbReference type="eggNOG" id="COG0665">
    <property type="taxonomic scope" value="Bacteria"/>
</dbReference>
<keyword evidence="1" id="KW-0560">Oxidoreductase</keyword>
<dbReference type="GO" id="GO:0032981">
    <property type="term" value="P:mitochondrial respiratory chain complex I assembly"/>
    <property type="evidence" value="ECO:0007669"/>
    <property type="project" value="TreeGrafter"/>
</dbReference>
<dbReference type="PATRIC" id="fig|1317118.6.peg.930"/>
<evidence type="ECO:0000313" key="4">
    <source>
        <dbReference type="Proteomes" id="UP000019063"/>
    </source>
</evidence>
<dbReference type="Gene3D" id="3.50.50.60">
    <property type="entry name" value="FAD/NAD(P)-binding domain"/>
    <property type="match status" value="1"/>
</dbReference>
<keyword evidence="4" id="KW-1185">Reference proteome</keyword>
<dbReference type="EMBL" id="AQQW01000002">
    <property type="protein sequence ID" value="ETW14124.1"/>
    <property type="molecule type" value="Genomic_DNA"/>
</dbReference>
<accession>W4HN26</accession>
<dbReference type="AlphaFoldDB" id="W4HN26"/>
<dbReference type="GO" id="GO:0005737">
    <property type="term" value="C:cytoplasm"/>
    <property type="evidence" value="ECO:0007669"/>
    <property type="project" value="TreeGrafter"/>
</dbReference>
<dbReference type="Pfam" id="PF01266">
    <property type="entry name" value="DAO"/>
    <property type="match status" value="1"/>
</dbReference>
<dbReference type="Gene3D" id="3.30.9.10">
    <property type="entry name" value="D-Amino Acid Oxidase, subunit A, domain 2"/>
    <property type="match status" value="1"/>
</dbReference>
<dbReference type="RefSeq" id="WP_043842381.1">
    <property type="nucleotide sequence ID" value="NZ_AQQW01000002.1"/>
</dbReference>
<feature type="domain" description="FAD dependent oxidoreductase" evidence="2">
    <location>
        <begin position="6"/>
        <end position="370"/>
    </location>
</feature>
<protein>
    <submittedName>
        <fullName evidence="3">FAD dependent oxidoreductase</fullName>
    </submittedName>
</protein>
<evidence type="ECO:0000256" key="1">
    <source>
        <dbReference type="ARBA" id="ARBA00023002"/>
    </source>
</evidence>
<sequence>MSACRDVVIVGGGAIGASAAFHLVADPGFGGTVTVIERDPRHARSATALSVASIRTQFSQPGNVAMSLHGADVIRRFPQITATEDGPGPDLAFHEAGYLTLAATGAGAETLRANHAVQVASGADVALWSPDDIAAAFPHLRTDDLMLGAYGRSNEGWFDNMGMLSGYRRAARARGATFVAGEVTGLVRDGPRVCGVVLADGSEIAAGAVVNAAGTRAGQVGAMAGLRLPVGPRKRTVFVFDCARSPEGSATVAKGRLPLMVDPSGVYCRPEGRGFVTGAAPDPDPEVAFDDFEPREAEFDNVIWPALAARSEAFEAIRVQARWVGHYEWNAFDQNLLLGAHPDAPGLVSACGLSGHGLQQAPAVGRAVAEIVLHGATRAIDLSDFGVARVDEGRPLTERAVI</sequence>
<dbReference type="Proteomes" id="UP000019063">
    <property type="component" value="Unassembled WGS sequence"/>
</dbReference>
<evidence type="ECO:0000313" key="3">
    <source>
        <dbReference type="EMBL" id="ETW14124.1"/>
    </source>
</evidence>
<gene>
    <name evidence="3" type="ORF">ATO8_04501</name>
</gene>
<dbReference type="PANTHER" id="PTHR13847">
    <property type="entry name" value="SARCOSINE DEHYDROGENASE-RELATED"/>
    <property type="match status" value="1"/>
</dbReference>
<dbReference type="STRING" id="1379903.ATO8_04501"/>
<organism evidence="3 4">
    <name type="scientific">Roseivivax marinus</name>
    <dbReference type="NCBI Taxonomy" id="1379903"/>
    <lineage>
        <taxon>Bacteria</taxon>
        <taxon>Pseudomonadati</taxon>
        <taxon>Pseudomonadota</taxon>
        <taxon>Alphaproteobacteria</taxon>
        <taxon>Rhodobacterales</taxon>
        <taxon>Roseobacteraceae</taxon>
        <taxon>Roseivivax</taxon>
    </lineage>
</organism>
<name>W4HN26_9RHOB</name>
<dbReference type="SUPFAM" id="SSF51905">
    <property type="entry name" value="FAD/NAD(P)-binding domain"/>
    <property type="match status" value="1"/>
</dbReference>
<dbReference type="PANTHER" id="PTHR13847:SF287">
    <property type="entry name" value="FAD-DEPENDENT OXIDOREDUCTASE DOMAIN-CONTAINING PROTEIN 1"/>
    <property type="match status" value="1"/>
</dbReference>
<dbReference type="InterPro" id="IPR006076">
    <property type="entry name" value="FAD-dep_OxRdtase"/>
</dbReference>
<evidence type="ECO:0000259" key="2">
    <source>
        <dbReference type="Pfam" id="PF01266"/>
    </source>
</evidence>